<dbReference type="Gene3D" id="3.50.50.60">
    <property type="entry name" value="FAD/NAD(P)-binding domain"/>
    <property type="match status" value="1"/>
</dbReference>
<comment type="caution">
    <text evidence="1">The sequence shown here is derived from an EMBL/GenBank/DDBJ whole genome shotgun (WGS) entry which is preliminary data.</text>
</comment>
<evidence type="ECO:0000313" key="2">
    <source>
        <dbReference type="Proteomes" id="UP000092993"/>
    </source>
</evidence>
<sequence length="76" mass="8585">MAAASLILYCHESSKFGACLEFQARLGQADGIQPRTMEIWDSLGMGDKLRHAGSHVYQMVWLQFCELQPTIFHISL</sequence>
<dbReference type="Proteomes" id="UP000092993">
    <property type="component" value="Unassembled WGS sequence"/>
</dbReference>
<dbReference type="AlphaFoldDB" id="A0A1C7MJ06"/>
<organism evidence="1 2">
    <name type="scientific">Grifola frondosa</name>
    <name type="common">Maitake</name>
    <name type="synonym">Polyporus frondosus</name>
    <dbReference type="NCBI Taxonomy" id="5627"/>
    <lineage>
        <taxon>Eukaryota</taxon>
        <taxon>Fungi</taxon>
        <taxon>Dikarya</taxon>
        <taxon>Basidiomycota</taxon>
        <taxon>Agaricomycotina</taxon>
        <taxon>Agaricomycetes</taxon>
        <taxon>Polyporales</taxon>
        <taxon>Grifolaceae</taxon>
        <taxon>Grifola</taxon>
    </lineage>
</organism>
<dbReference type="InterPro" id="IPR036188">
    <property type="entry name" value="FAD/NAD-bd_sf"/>
</dbReference>
<protein>
    <submittedName>
        <fullName evidence="1">Uncharacterized protein</fullName>
    </submittedName>
</protein>
<name>A0A1C7MJ06_GRIFR</name>
<dbReference type="OrthoDB" id="1716816at2759"/>
<keyword evidence="2" id="KW-1185">Reference proteome</keyword>
<proteinExistence type="predicted"/>
<accession>A0A1C7MJ06</accession>
<dbReference type="EMBL" id="LUGG01000003">
    <property type="protein sequence ID" value="OBZ76873.1"/>
    <property type="molecule type" value="Genomic_DNA"/>
</dbReference>
<gene>
    <name evidence="1" type="ORF">A0H81_02920</name>
</gene>
<reference evidence="1 2" key="1">
    <citation type="submission" date="2016-03" db="EMBL/GenBank/DDBJ databases">
        <title>Whole genome sequencing of Grifola frondosa 9006-11.</title>
        <authorList>
            <person name="Min B."/>
            <person name="Park H."/>
            <person name="Kim J.-G."/>
            <person name="Cho H."/>
            <person name="Oh Y.-L."/>
            <person name="Kong W.-S."/>
            <person name="Choi I.-G."/>
        </authorList>
    </citation>
    <scope>NUCLEOTIDE SEQUENCE [LARGE SCALE GENOMIC DNA]</scope>
    <source>
        <strain evidence="1 2">9006-11</strain>
    </source>
</reference>
<evidence type="ECO:0000313" key="1">
    <source>
        <dbReference type="EMBL" id="OBZ76873.1"/>
    </source>
</evidence>